<feature type="transmembrane region" description="Helical" evidence="7">
    <location>
        <begin position="332"/>
        <end position="352"/>
    </location>
</feature>
<proteinExistence type="inferred from homology"/>
<feature type="transmembrane region" description="Helical" evidence="7">
    <location>
        <begin position="175"/>
        <end position="196"/>
    </location>
</feature>
<protein>
    <submittedName>
        <fullName evidence="9">Sugar ABC transporter permease</fullName>
    </submittedName>
</protein>
<evidence type="ECO:0000256" key="1">
    <source>
        <dbReference type="ARBA" id="ARBA00004651"/>
    </source>
</evidence>
<keyword evidence="3" id="KW-1003">Cell membrane</keyword>
<evidence type="ECO:0000259" key="8">
    <source>
        <dbReference type="PROSITE" id="PS50928"/>
    </source>
</evidence>
<keyword evidence="4 7" id="KW-0812">Transmembrane</keyword>
<keyword evidence="6 7" id="KW-0472">Membrane</keyword>
<organism evidence="9 10">
    <name type="scientific">Devosia neptuniae</name>
    <dbReference type="NCBI Taxonomy" id="191302"/>
    <lineage>
        <taxon>Bacteria</taxon>
        <taxon>Pseudomonadati</taxon>
        <taxon>Pseudomonadota</taxon>
        <taxon>Alphaproteobacteria</taxon>
        <taxon>Hyphomicrobiales</taxon>
        <taxon>Devosiaceae</taxon>
        <taxon>Devosia</taxon>
    </lineage>
</organism>
<keyword evidence="10" id="KW-1185">Reference proteome</keyword>
<name>A0ABY6CIY4_9HYPH</name>
<dbReference type="Pfam" id="PF00528">
    <property type="entry name" value="BPD_transp_1"/>
    <property type="match status" value="1"/>
</dbReference>
<evidence type="ECO:0000313" key="9">
    <source>
        <dbReference type="EMBL" id="UXN70003.1"/>
    </source>
</evidence>
<gene>
    <name evidence="9" type="ORF">N8A98_22830</name>
</gene>
<feature type="transmembrane region" description="Helical" evidence="7">
    <location>
        <begin position="21"/>
        <end position="43"/>
    </location>
</feature>
<evidence type="ECO:0000256" key="7">
    <source>
        <dbReference type="RuleBase" id="RU363032"/>
    </source>
</evidence>
<dbReference type="SUPFAM" id="SSF161098">
    <property type="entry name" value="MetI-like"/>
    <property type="match status" value="2"/>
</dbReference>
<evidence type="ECO:0000256" key="3">
    <source>
        <dbReference type="ARBA" id="ARBA00022475"/>
    </source>
</evidence>
<keyword evidence="2 7" id="KW-0813">Transport</keyword>
<dbReference type="Gene3D" id="1.10.3720.10">
    <property type="entry name" value="MetI-like"/>
    <property type="match status" value="1"/>
</dbReference>
<dbReference type="RefSeq" id="WP_113120243.1">
    <property type="nucleotide sequence ID" value="NZ_CP104965.1"/>
</dbReference>
<dbReference type="InterPro" id="IPR000515">
    <property type="entry name" value="MetI-like"/>
</dbReference>
<dbReference type="PANTHER" id="PTHR30193">
    <property type="entry name" value="ABC TRANSPORTER PERMEASE PROTEIN"/>
    <property type="match status" value="1"/>
</dbReference>
<keyword evidence="5 7" id="KW-1133">Transmembrane helix</keyword>
<evidence type="ECO:0000256" key="4">
    <source>
        <dbReference type="ARBA" id="ARBA00022692"/>
    </source>
</evidence>
<dbReference type="PROSITE" id="PS50928">
    <property type="entry name" value="ABC_TM1"/>
    <property type="match status" value="1"/>
</dbReference>
<accession>A0ABY6CIY4</accession>
<evidence type="ECO:0000256" key="6">
    <source>
        <dbReference type="ARBA" id="ARBA00023136"/>
    </source>
</evidence>
<comment type="subcellular location">
    <subcellularLocation>
        <location evidence="1 7">Cell membrane</location>
        <topology evidence="1 7">Multi-pass membrane protein</topology>
    </subcellularLocation>
</comment>
<feature type="transmembrane region" description="Helical" evidence="7">
    <location>
        <begin position="227"/>
        <end position="248"/>
    </location>
</feature>
<dbReference type="Proteomes" id="UP001061862">
    <property type="component" value="Chromosome"/>
</dbReference>
<dbReference type="PANTHER" id="PTHR30193:SF37">
    <property type="entry name" value="INNER MEMBRANE ABC TRANSPORTER PERMEASE PROTEIN YCJO"/>
    <property type="match status" value="1"/>
</dbReference>
<feature type="domain" description="ABC transmembrane type-1" evidence="8">
    <location>
        <begin position="138"/>
        <end position="353"/>
    </location>
</feature>
<dbReference type="InterPro" id="IPR035906">
    <property type="entry name" value="MetI-like_sf"/>
</dbReference>
<reference evidence="9 10" key="1">
    <citation type="submission" date="2022-09" db="EMBL/GenBank/DDBJ databases">
        <title>Interaction between co-microsymbionts with complementary sets of symbiotic genes in legume-rhizobium systems.</title>
        <authorList>
            <person name="Safronova V."/>
            <person name="Sazanova A."/>
            <person name="Afonin A."/>
            <person name="Chirak E."/>
        </authorList>
    </citation>
    <scope>NUCLEOTIDE SEQUENCE [LARGE SCALE GENOMIC DNA]</scope>
    <source>
        <strain evidence="9 10">A18/4-1</strain>
    </source>
</reference>
<evidence type="ECO:0000256" key="2">
    <source>
        <dbReference type="ARBA" id="ARBA00022448"/>
    </source>
</evidence>
<evidence type="ECO:0000256" key="5">
    <source>
        <dbReference type="ARBA" id="ARBA00022989"/>
    </source>
</evidence>
<dbReference type="EMBL" id="CP104965">
    <property type="protein sequence ID" value="UXN70003.1"/>
    <property type="molecule type" value="Genomic_DNA"/>
</dbReference>
<feature type="transmembrane region" description="Helical" evidence="7">
    <location>
        <begin position="142"/>
        <end position="163"/>
    </location>
</feature>
<feature type="transmembrane region" description="Helical" evidence="7">
    <location>
        <begin position="284"/>
        <end position="303"/>
    </location>
</feature>
<comment type="similarity">
    <text evidence="7">Belongs to the binding-protein-dependent transport system permease family.</text>
</comment>
<dbReference type="CDD" id="cd06261">
    <property type="entry name" value="TM_PBP2"/>
    <property type="match status" value="1"/>
</dbReference>
<sequence length="362" mass="40236">MKLTPTKSLQNHPLAGWSLAGPAIFLITLFLIVPFILAFTLSFTNQRLISPNPTEWVGMRNFDQLLGVGTLVLQPETDEAGALVRDAKGELSYPRVRDYTRNNAEYPQLSGKREWLSWDWGDSKVYVLASDVVFMKALTNTVLFVLFVAPIQAGLALLLAVLINQKLKGINIFRAIYFMPVVVSIVVVSLLWRFIYSGQSGLLNNMLGFLSFGAFKPVDWLGNPATALWSILAMSVWQGVGFHMVIWLSGLQTIPVSLYEAADIEGATTWQKFRYVTWPGLRNTAVLILIVITMQAFSLFSQIDVMTGGGPVDSTQTMVFQAVERGYGQQNIAGGSAISVILFLIVLTISMAQRYLTRERNR</sequence>
<dbReference type="InterPro" id="IPR051393">
    <property type="entry name" value="ABC_transporter_permease"/>
</dbReference>
<evidence type="ECO:0000313" key="10">
    <source>
        <dbReference type="Proteomes" id="UP001061862"/>
    </source>
</evidence>